<reference evidence="2 3" key="1">
    <citation type="journal article" date="2013" name="Nature">
        <title>The genomes of four tapeworm species reveal adaptations to parasitism.</title>
        <authorList>
            <person name="Tsai I.J."/>
            <person name="Zarowiecki M."/>
            <person name="Holroyd N."/>
            <person name="Garciarrubio A."/>
            <person name="Sanchez-Flores A."/>
            <person name="Brooks K.L."/>
            <person name="Tracey A."/>
            <person name="Bobes R.J."/>
            <person name="Fragoso G."/>
            <person name="Sciutto E."/>
            <person name="Aslett M."/>
            <person name="Beasley H."/>
            <person name="Bennett H.M."/>
            <person name="Cai J."/>
            <person name="Camicia F."/>
            <person name="Clark R."/>
            <person name="Cucher M."/>
            <person name="De Silva N."/>
            <person name="Day T.A."/>
            <person name="Deplazes P."/>
            <person name="Estrada K."/>
            <person name="Fernandez C."/>
            <person name="Holland P.W."/>
            <person name="Hou J."/>
            <person name="Hu S."/>
            <person name="Huckvale T."/>
            <person name="Hung S.S."/>
            <person name="Kamenetzky L."/>
            <person name="Keane J.A."/>
            <person name="Kiss F."/>
            <person name="Koziol U."/>
            <person name="Lambert O."/>
            <person name="Liu K."/>
            <person name="Luo X."/>
            <person name="Luo Y."/>
            <person name="Macchiaroli N."/>
            <person name="Nichol S."/>
            <person name="Paps J."/>
            <person name="Parkinson J."/>
            <person name="Pouchkina-Stantcheva N."/>
            <person name="Riddiford N."/>
            <person name="Rosenzvit M."/>
            <person name="Salinas G."/>
            <person name="Wasmuth J.D."/>
            <person name="Zamanian M."/>
            <person name="Zheng Y."/>
            <person name="Cai X."/>
            <person name="Soberon X."/>
            <person name="Olson P.D."/>
            <person name="Laclette J.P."/>
            <person name="Brehm K."/>
            <person name="Berriman M."/>
            <person name="Garciarrubio A."/>
            <person name="Bobes R.J."/>
            <person name="Fragoso G."/>
            <person name="Sanchez-Flores A."/>
            <person name="Estrada K."/>
            <person name="Cevallos M.A."/>
            <person name="Morett E."/>
            <person name="Gonzalez V."/>
            <person name="Portillo T."/>
            <person name="Ochoa-Leyva A."/>
            <person name="Jose M.V."/>
            <person name="Sciutto E."/>
            <person name="Landa A."/>
            <person name="Jimenez L."/>
            <person name="Valdes V."/>
            <person name="Carrero J.C."/>
            <person name="Larralde C."/>
            <person name="Morales-Montor J."/>
            <person name="Limon-Lason J."/>
            <person name="Soberon X."/>
            <person name="Laclette J.P."/>
        </authorList>
    </citation>
    <scope>NUCLEOTIDE SEQUENCE [LARGE SCALE GENOMIC DNA]</scope>
</reference>
<dbReference type="EMBL" id="LK028576">
    <property type="protein sequence ID" value="CDS15088.1"/>
    <property type="molecule type" value="Genomic_DNA"/>
</dbReference>
<gene>
    <name evidence="2" type="ORF">EgrG_002013100</name>
</gene>
<name>A0A068W798_ECHGR</name>
<feature type="region of interest" description="Disordered" evidence="1">
    <location>
        <begin position="31"/>
        <end position="77"/>
    </location>
</feature>
<reference evidence="2" key="2">
    <citation type="submission" date="2014-06" db="EMBL/GenBank/DDBJ databases">
        <authorList>
            <person name="Aslett M."/>
        </authorList>
    </citation>
    <scope>NUCLEOTIDE SEQUENCE</scope>
</reference>
<evidence type="ECO:0000256" key="1">
    <source>
        <dbReference type="SAM" id="MobiDB-lite"/>
    </source>
</evidence>
<evidence type="ECO:0000313" key="4">
    <source>
        <dbReference type="WBParaSite" id="EgrG_002013100"/>
    </source>
</evidence>
<reference evidence="4" key="3">
    <citation type="submission" date="2020-10" db="UniProtKB">
        <authorList>
            <consortium name="WormBaseParasite"/>
        </authorList>
    </citation>
    <scope>IDENTIFICATION</scope>
</reference>
<dbReference type="WBParaSite" id="EgrG_002013100">
    <property type="protein sequence ID" value="EgrG_002013100"/>
    <property type="gene ID" value="EgrG_002013100"/>
</dbReference>
<proteinExistence type="predicted"/>
<sequence>MLMVGPSLFCRFECSECEALEVAHLEQEGIRSVNVENPHPPNRKSSVTRLAQDESRSDQAEQQEHEQLGSRGRTSSS</sequence>
<evidence type="ECO:0000313" key="3">
    <source>
        <dbReference type="Proteomes" id="UP000492820"/>
    </source>
</evidence>
<organism evidence="2">
    <name type="scientific">Echinococcus granulosus</name>
    <name type="common">Hydatid tapeworm</name>
    <dbReference type="NCBI Taxonomy" id="6210"/>
    <lineage>
        <taxon>Eukaryota</taxon>
        <taxon>Metazoa</taxon>
        <taxon>Spiralia</taxon>
        <taxon>Lophotrochozoa</taxon>
        <taxon>Platyhelminthes</taxon>
        <taxon>Cestoda</taxon>
        <taxon>Eucestoda</taxon>
        <taxon>Cyclophyllidea</taxon>
        <taxon>Taeniidae</taxon>
        <taxon>Echinococcus</taxon>
        <taxon>Echinococcus granulosus group</taxon>
    </lineage>
</organism>
<protein>
    <submittedName>
        <fullName evidence="2 4">Uncharacterized protein</fullName>
    </submittedName>
</protein>
<dbReference type="Proteomes" id="UP000492820">
    <property type="component" value="Unassembled WGS sequence"/>
</dbReference>
<feature type="compositionally biased region" description="Basic and acidic residues" evidence="1">
    <location>
        <begin position="51"/>
        <end position="68"/>
    </location>
</feature>
<dbReference type="AlphaFoldDB" id="A0A068W798"/>
<evidence type="ECO:0000313" key="2">
    <source>
        <dbReference type="EMBL" id="CDS15088.1"/>
    </source>
</evidence>
<accession>A0A068W798</accession>